<dbReference type="RefSeq" id="WP_152711320.1">
    <property type="nucleotide sequence ID" value="NZ_VOSJ01000046.1"/>
</dbReference>
<dbReference type="InterPro" id="IPR011009">
    <property type="entry name" value="Kinase-like_dom_sf"/>
</dbReference>
<dbReference type="Pfam" id="PF01636">
    <property type="entry name" value="APH"/>
    <property type="match status" value="1"/>
</dbReference>
<dbReference type="EMBL" id="VOSK01000026">
    <property type="protein sequence ID" value="MPR25564.1"/>
    <property type="molecule type" value="Genomic_DNA"/>
</dbReference>
<evidence type="ECO:0000256" key="7">
    <source>
        <dbReference type="ARBA" id="ARBA00038873"/>
    </source>
</evidence>
<evidence type="ECO:0000313" key="10">
    <source>
        <dbReference type="EMBL" id="MPR25564.1"/>
    </source>
</evidence>
<keyword evidence="4" id="KW-0418">Kinase</keyword>
<dbReference type="Gene3D" id="3.90.1200.10">
    <property type="match status" value="1"/>
</dbReference>
<dbReference type="InterPro" id="IPR002575">
    <property type="entry name" value="Aminoglycoside_PTrfase"/>
</dbReference>
<dbReference type="InterPro" id="IPR050249">
    <property type="entry name" value="Pseudomonas-type_ThrB"/>
</dbReference>
<organism evidence="10 11">
    <name type="scientific">Microvirga tunisiensis</name>
    <dbReference type="NCBI Taxonomy" id="2108360"/>
    <lineage>
        <taxon>Bacteria</taxon>
        <taxon>Pseudomonadati</taxon>
        <taxon>Pseudomonadota</taxon>
        <taxon>Alphaproteobacteria</taxon>
        <taxon>Hyphomicrobiales</taxon>
        <taxon>Methylobacteriaceae</taxon>
        <taxon>Microvirga</taxon>
    </lineage>
</organism>
<reference evidence="10 11" key="1">
    <citation type="journal article" date="2019" name="Syst. Appl. Microbiol.">
        <title>Microvirga tunisiensis sp. nov., a root nodule symbiotic bacterium isolated from Lupinus micranthus and L. luteus grown in Northern Tunisia.</title>
        <authorList>
            <person name="Msaddak A."/>
            <person name="Rejili M."/>
            <person name="Duran D."/>
            <person name="Mars M."/>
            <person name="Palacios J.M."/>
            <person name="Ruiz-Argueso T."/>
            <person name="Rey L."/>
            <person name="Imperial J."/>
        </authorList>
    </citation>
    <scope>NUCLEOTIDE SEQUENCE [LARGE SCALE GENOMIC DNA]</scope>
    <source>
        <strain evidence="10 11">Lmie10</strain>
    </source>
</reference>
<dbReference type="GO" id="GO:0005737">
    <property type="term" value="C:cytoplasm"/>
    <property type="evidence" value="ECO:0007669"/>
    <property type="project" value="UniProtKB-SubCell"/>
</dbReference>
<evidence type="ECO:0000256" key="1">
    <source>
        <dbReference type="ARBA" id="ARBA00004496"/>
    </source>
</evidence>
<evidence type="ECO:0000256" key="8">
    <source>
        <dbReference type="ARBA" id="ARBA00040505"/>
    </source>
</evidence>
<evidence type="ECO:0000313" key="11">
    <source>
        <dbReference type="Proteomes" id="UP000403266"/>
    </source>
</evidence>
<feature type="domain" description="Aminoglycoside phosphotransferase" evidence="9">
    <location>
        <begin position="42"/>
        <end position="265"/>
    </location>
</feature>
<dbReference type="Proteomes" id="UP000403266">
    <property type="component" value="Unassembled WGS sequence"/>
</dbReference>
<dbReference type="EC" id="2.7.1.81" evidence="7"/>
<comment type="catalytic activity">
    <reaction evidence="5">
        <text>(5R)-5-hydroxy-L-lysine + GTP = (5R)-5-phosphooxy-L-lysine + GDP + H(+)</text>
        <dbReference type="Rhea" id="RHEA:19049"/>
        <dbReference type="ChEBI" id="CHEBI:15378"/>
        <dbReference type="ChEBI" id="CHEBI:37565"/>
        <dbReference type="ChEBI" id="CHEBI:57882"/>
        <dbReference type="ChEBI" id="CHEBI:58189"/>
        <dbReference type="ChEBI" id="CHEBI:58357"/>
        <dbReference type="EC" id="2.7.1.81"/>
    </reaction>
</comment>
<dbReference type="PANTHER" id="PTHR21064">
    <property type="entry name" value="AMINOGLYCOSIDE PHOSPHOTRANSFERASE DOMAIN-CONTAINING PROTEIN-RELATED"/>
    <property type="match status" value="1"/>
</dbReference>
<evidence type="ECO:0000256" key="3">
    <source>
        <dbReference type="ARBA" id="ARBA00022679"/>
    </source>
</evidence>
<evidence type="ECO:0000256" key="5">
    <source>
        <dbReference type="ARBA" id="ARBA00036820"/>
    </source>
</evidence>
<evidence type="ECO:0000256" key="2">
    <source>
        <dbReference type="ARBA" id="ARBA00022490"/>
    </source>
</evidence>
<keyword evidence="3 10" id="KW-0808">Transferase</keyword>
<sequence length="353" mass="39296">MTKQISDIASLLDTASPALTLDEVDGVARDVFGLTGRISELAGERDRNFHLQVGDEHYVLKVSNPAESREVIDFQTRALLHIAQVNPNLPVPRLVPTRAGAAEWVLALENETPRIVRVLSFLQGVPFHRVSAGPALRRNLGAETARLDLAMRGFFHPAAGHELMWDLKHASRVRDLLVHVQDRARRTLAQGYLDTFEAHALPKLPRLRAQVIHNDLNPHNVLVSPDDHSRIAGIIDFGDMVHAPLINNLAVAAAYQLRSGSHPLETAAEMISAYHCVLPLEPEELDILFDLIMTRMVLTVAISGWRAARYPENATYILRNSPQAWAGLARCSELSRTDAQIYLRRACQTERSI</sequence>
<comment type="function">
    <text evidence="6">Catalyzes the GTP-dependent phosphorylation of 5-hydroxy-L-lysine.</text>
</comment>
<evidence type="ECO:0000256" key="6">
    <source>
        <dbReference type="ARBA" id="ARBA00037368"/>
    </source>
</evidence>
<dbReference type="OrthoDB" id="156345at2"/>
<name>A0A5N7MHC8_9HYPH</name>
<comment type="caution">
    <text evidence="10">The sequence shown here is derived from an EMBL/GenBank/DDBJ whole genome shotgun (WGS) entry which is preliminary data.</text>
</comment>
<protein>
    <recommendedName>
        <fullName evidence="8">Hydroxylysine kinase</fullName>
        <ecNumber evidence="7">2.7.1.81</ecNumber>
    </recommendedName>
</protein>
<comment type="subcellular location">
    <subcellularLocation>
        <location evidence="1">Cytoplasm</location>
    </subcellularLocation>
</comment>
<proteinExistence type="predicted"/>
<dbReference type="GO" id="GO:0047992">
    <property type="term" value="F:hydroxylysine kinase activity"/>
    <property type="evidence" value="ECO:0007669"/>
    <property type="project" value="UniProtKB-EC"/>
</dbReference>
<evidence type="ECO:0000256" key="4">
    <source>
        <dbReference type="ARBA" id="ARBA00022777"/>
    </source>
</evidence>
<evidence type="ECO:0000259" key="9">
    <source>
        <dbReference type="Pfam" id="PF01636"/>
    </source>
</evidence>
<accession>A0A5N7MHC8</accession>
<dbReference type="AlphaFoldDB" id="A0A5N7MHC8"/>
<dbReference type="PANTHER" id="PTHR21064:SF1">
    <property type="entry name" value="HYDROXYLYSINE KINASE"/>
    <property type="match status" value="1"/>
</dbReference>
<gene>
    <name evidence="10" type="ORF">FS320_10010</name>
</gene>
<keyword evidence="11" id="KW-1185">Reference proteome</keyword>
<keyword evidence="2" id="KW-0963">Cytoplasm</keyword>
<dbReference type="SUPFAM" id="SSF56112">
    <property type="entry name" value="Protein kinase-like (PK-like)"/>
    <property type="match status" value="1"/>
</dbReference>